<evidence type="ECO:0000313" key="5">
    <source>
        <dbReference type="Proteomes" id="UP000664405"/>
    </source>
</evidence>
<reference evidence="3 4" key="1">
    <citation type="submission" date="2017-11" db="EMBL/GenBank/DDBJ databases">
        <title>Biodiversity and function of Thalassospira species in the particle-attached aromatic-hydrocarbon-degrading consortia from the surface seawater of the China South Sea.</title>
        <authorList>
            <person name="Dong C."/>
            <person name="Liu R."/>
            <person name="Shao Z."/>
        </authorList>
    </citation>
    <scope>NUCLEOTIDE SEQUENCE [LARGE SCALE GENOMIC DNA]</scope>
    <source>
        <strain evidence="3 4">139Z-12</strain>
    </source>
</reference>
<keyword evidence="4" id="KW-1185">Reference proteome</keyword>
<dbReference type="EMBL" id="PGTS01000002">
    <property type="protein sequence ID" value="PKR51227.1"/>
    <property type="molecule type" value="Genomic_DNA"/>
</dbReference>
<gene>
    <name evidence="3" type="ORF">CU041_06820</name>
    <name evidence="2" type="ORF">JF547_12685</name>
</gene>
<evidence type="ECO:0000313" key="2">
    <source>
        <dbReference type="EMBL" id="MBN8197317.1"/>
    </source>
</evidence>
<dbReference type="SUPFAM" id="SSF53756">
    <property type="entry name" value="UDP-Glycosyltransferase/glycogen phosphorylase"/>
    <property type="match status" value="1"/>
</dbReference>
<organism evidence="2 5">
    <name type="scientific">Thalassospira povalilytica</name>
    <dbReference type="NCBI Taxonomy" id="732237"/>
    <lineage>
        <taxon>Bacteria</taxon>
        <taxon>Pseudomonadati</taxon>
        <taxon>Pseudomonadota</taxon>
        <taxon>Alphaproteobacteria</taxon>
        <taxon>Rhodospirillales</taxon>
        <taxon>Thalassospiraceae</taxon>
        <taxon>Thalassospira</taxon>
    </lineage>
</organism>
<dbReference type="PANTHER" id="PTHR46401">
    <property type="entry name" value="GLYCOSYLTRANSFERASE WBBK-RELATED"/>
    <property type="match status" value="1"/>
</dbReference>
<sequence length="407" mass="45856">MRIAVFVENALEAGGTFQQTLTMVQAIQSLPGHEVVVLTPIADNIAQLRKHEIEAHLYNDGAWTRFIDTIGGLMPRCQKVLHLVQRIGFRRFGQNLDCRLDHLSIDLAFFNARSATPIRLSRHSYVFTVWDLCHRDHPEFPEVSANREFERREQVLNAVLPKAVAVIADSEIGADKISQWYGVDRSRVHIVPFLPSVGVRSYANGTCLSSVSSVRQKYKLPEDYFFYPAQMWPHKNHLYLFEGLAELKARFSLAPALVVSGGDKGNLRYLRNCAEKLGLADQVFFLGFVNNEDIPALYDGAKALVMPTYFGPTNLPPIEAALLGCPVIYSDTRSFRSQMGSAALYCDLSDPKSLAEQMRLILEDQATVEILKSEGLKLSSSLNEDATRKSLQHIFDAYAYKRRLWNS</sequence>
<reference evidence="2" key="2">
    <citation type="submission" date="2020-12" db="EMBL/GenBank/DDBJ databases">
        <title>Oil enriched cultivation method for isolating marine PHA-producing bacteria.</title>
        <authorList>
            <person name="Zheng W."/>
            <person name="Yu S."/>
            <person name="Huang Y."/>
        </authorList>
    </citation>
    <scope>NUCLEOTIDE SEQUENCE</scope>
    <source>
        <strain evidence="2">SY-2-3</strain>
    </source>
</reference>
<protein>
    <submittedName>
        <fullName evidence="3">Glycosyltransferase family 1 protein</fullName>
    </submittedName>
    <submittedName>
        <fullName evidence="2">Glycosyltransferase family 4 protein</fullName>
    </submittedName>
</protein>
<evidence type="ECO:0000313" key="4">
    <source>
        <dbReference type="Proteomes" id="UP000233365"/>
    </source>
</evidence>
<evidence type="ECO:0000313" key="3">
    <source>
        <dbReference type="EMBL" id="PKR51227.1"/>
    </source>
</evidence>
<dbReference type="RefSeq" id="WP_101246241.1">
    <property type="nucleotide sequence ID" value="NZ_JAEKJW010000002.1"/>
</dbReference>
<evidence type="ECO:0000259" key="1">
    <source>
        <dbReference type="Pfam" id="PF00534"/>
    </source>
</evidence>
<dbReference type="AlphaFoldDB" id="A0A8I1SII0"/>
<dbReference type="Proteomes" id="UP000233365">
    <property type="component" value="Unassembled WGS sequence"/>
</dbReference>
<proteinExistence type="predicted"/>
<keyword evidence="2" id="KW-0808">Transferase</keyword>
<dbReference type="InterPro" id="IPR001296">
    <property type="entry name" value="Glyco_trans_1"/>
</dbReference>
<name>A0A8I1SII0_9PROT</name>
<dbReference type="GO" id="GO:0016757">
    <property type="term" value="F:glycosyltransferase activity"/>
    <property type="evidence" value="ECO:0007669"/>
    <property type="project" value="InterPro"/>
</dbReference>
<dbReference type="PANTHER" id="PTHR46401:SF8">
    <property type="entry name" value="BLL6006 PROTEIN"/>
    <property type="match status" value="1"/>
</dbReference>
<dbReference type="EMBL" id="JAEKJW010000002">
    <property type="protein sequence ID" value="MBN8197317.1"/>
    <property type="molecule type" value="Genomic_DNA"/>
</dbReference>
<comment type="caution">
    <text evidence="2">The sequence shown here is derived from an EMBL/GenBank/DDBJ whole genome shotgun (WGS) entry which is preliminary data.</text>
</comment>
<dbReference type="CDD" id="cd03809">
    <property type="entry name" value="GT4_MtfB-like"/>
    <property type="match status" value="1"/>
</dbReference>
<accession>A0A8I1SII0</accession>
<feature type="domain" description="Glycosyl transferase family 1" evidence="1">
    <location>
        <begin position="221"/>
        <end position="374"/>
    </location>
</feature>
<dbReference type="Proteomes" id="UP000664405">
    <property type="component" value="Unassembled WGS sequence"/>
</dbReference>
<dbReference type="Gene3D" id="3.40.50.2000">
    <property type="entry name" value="Glycogen Phosphorylase B"/>
    <property type="match status" value="2"/>
</dbReference>
<dbReference type="Pfam" id="PF00534">
    <property type="entry name" value="Glycos_transf_1"/>
    <property type="match status" value="1"/>
</dbReference>